<keyword evidence="11" id="KW-0479">Metal-binding</keyword>
<dbReference type="NCBIfam" id="TIGR00054">
    <property type="entry name" value="RIP metalloprotease RseP"/>
    <property type="match status" value="1"/>
</dbReference>
<dbReference type="InterPro" id="IPR036034">
    <property type="entry name" value="PDZ_sf"/>
</dbReference>
<keyword evidence="6 11" id="KW-0378">Hydrolase</keyword>
<evidence type="ECO:0000256" key="11">
    <source>
        <dbReference type="RuleBase" id="RU362031"/>
    </source>
</evidence>
<evidence type="ECO:0000256" key="8">
    <source>
        <dbReference type="ARBA" id="ARBA00022989"/>
    </source>
</evidence>
<evidence type="ECO:0000256" key="7">
    <source>
        <dbReference type="ARBA" id="ARBA00022833"/>
    </source>
</evidence>
<feature type="domain" description="PDZ" evidence="12">
    <location>
        <begin position="121"/>
        <end position="176"/>
    </location>
</feature>
<dbReference type="EC" id="3.4.24.-" evidence="11"/>
<reference evidence="13 14" key="1">
    <citation type="submission" date="2018-10" db="EMBL/GenBank/DDBJ databases">
        <title>Genomic Encyclopedia of Archaeal and Bacterial Type Strains, Phase II (KMG-II): from individual species to whole genera.</title>
        <authorList>
            <person name="Goeker M."/>
        </authorList>
    </citation>
    <scope>NUCLEOTIDE SEQUENCE [LARGE SCALE GENOMIC DNA]</scope>
    <source>
        <strain evidence="13 14">DSM 25217</strain>
    </source>
</reference>
<evidence type="ECO:0000256" key="1">
    <source>
        <dbReference type="ARBA" id="ARBA00001947"/>
    </source>
</evidence>
<proteinExistence type="inferred from homology"/>
<keyword evidence="10 11" id="KW-0472">Membrane</keyword>
<dbReference type="GO" id="GO:0016020">
    <property type="term" value="C:membrane"/>
    <property type="evidence" value="ECO:0007669"/>
    <property type="project" value="UniProtKB-SubCell"/>
</dbReference>
<name>A0A3M0CGQ4_9PROT</name>
<dbReference type="PANTHER" id="PTHR42837">
    <property type="entry name" value="REGULATOR OF SIGMA-E PROTEASE RSEP"/>
    <property type="match status" value="1"/>
</dbReference>
<protein>
    <recommendedName>
        <fullName evidence="11">Zinc metalloprotease</fullName>
        <ecNumber evidence="11">3.4.24.-</ecNumber>
    </recommendedName>
</protein>
<keyword evidence="9 11" id="KW-0482">Metalloprotease</keyword>
<comment type="similarity">
    <text evidence="3 11">Belongs to the peptidase M50B family.</text>
</comment>
<keyword evidence="14" id="KW-1185">Reference proteome</keyword>
<keyword evidence="8 11" id="KW-1133">Transmembrane helix</keyword>
<dbReference type="Pfam" id="PF17820">
    <property type="entry name" value="PDZ_6"/>
    <property type="match status" value="1"/>
</dbReference>
<comment type="subcellular location">
    <subcellularLocation>
        <location evidence="2">Membrane</location>
        <topology evidence="2">Multi-pass membrane protein</topology>
    </subcellularLocation>
</comment>
<evidence type="ECO:0000256" key="2">
    <source>
        <dbReference type="ARBA" id="ARBA00004141"/>
    </source>
</evidence>
<feature type="transmembrane region" description="Helical" evidence="11">
    <location>
        <begin position="342"/>
        <end position="360"/>
    </location>
</feature>
<evidence type="ECO:0000313" key="13">
    <source>
        <dbReference type="EMBL" id="RMB08811.1"/>
    </source>
</evidence>
<dbReference type="CDD" id="cd06163">
    <property type="entry name" value="S2P-M50_PDZ_RseP-like"/>
    <property type="match status" value="1"/>
</dbReference>
<evidence type="ECO:0000313" key="14">
    <source>
        <dbReference type="Proteomes" id="UP000271227"/>
    </source>
</evidence>
<dbReference type="EMBL" id="REFR01000010">
    <property type="protein sequence ID" value="RMB08811.1"/>
    <property type="molecule type" value="Genomic_DNA"/>
</dbReference>
<evidence type="ECO:0000256" key="9">
    <source>
        <dbReference type="ARBA" id="ARBA00023049"/>
    </source>
</evidence>
<dbReference type="AlphaFoldDB" id="A0A3M0CGQ4"/>
<dbReference type="PANTHER" id="PTHR42837:SF2">
    <property type="entry name" value="MEMBRANE METALLOPROTEASE ARASP2, CHLOROPLASTIC-RELATED"/>
    <property type="match status" value="1"/>
</dbReference>
<dbReference type="GO" id="GO:0006508">
    <property type="term" value="P:proteolysis"/>
    <property type="evidence" value="ECO:0007669"/>
    <property type="project" value="UniProtKB-KW"/>
</dbReference>
<dbReference type="SMART" id="SM00228">
    <property type="entry name" value="PDZ"/>
    <property type="match status" value="1"/>
</dbReference>
<feature type="transmembrane region" description="Helical" evidence="11">
    <location>
        <begin position="111"/>
        <end position="133"/>
    </location>
</feature>
<dbReference type="InterPro" id="IPR004387">
    <property type="entry name" value="Pept_M50_Zn"/>
</dbReference>
<keyword evidence="4 13" id="KW-0645">Protease</keyword>
<dbReference type="Pfam" id="PF02163">
    <property type="entry name" value="Peptidase_M50"/>
    <property type="match status" value="1"/>
</dbReference>
<dbReference type="PROSITE" id="PS50106">
    <property type="entry name" value="PDZ"/>
    <property type="match status" value="1"/>
</dbReference>
<comment type="caution">
    <text evidence="13">The sequence shown here is derived from an EMBL/GenBank/DDBJ whole genome shotgun (WGS) entry which is preliminary data.</text>
</comment>
<evidence type="ECO:0000256" key="6">
    <source>
        <dbReference type="ARBA" id="ARBA00022801"/>
    </source>
</evidence>
<accession>A0A3M0CGQ4</accession>
<keyword evidence="5 11" id="KW-0812">Transmembrane</keyword>
<dbReference type="RefSeq" id="WP_211332122.1">
    <property type="nucleotide sequence ID" value="NZ_REFR01000010.1"/>
</dbReference>
<comment type="cofactor">
    <cofactor evidence="1 11">
        <name>Zn(2+)</name>
        <dbReference type="ChEBI" id="CHEBI:29105"/>
    </cofactor>
</comment>
<dbReference type="InterPro" id="IPR001478">
    <property type="entry name" value="PDZ"/>
</dbReference>
<sequence>MDTEGAGLMLTLLSFVVGFSLLVFIHEWGHYSVARLFGVRIDSFAIGFGRELFGWTDKRGVRWKFCMLPLGGYVKFHGDQSAASNPGAVEGLSEEERKDCFHFKPLWQRALIVFAGPAINLIAAAVVFAGFYLTYGITVAEPVVATVQPDSAAEQAGMLPGDRILAVSGETVERFTDIGSLVRLYPGRETTVLVERDRTPIALTVTFGTRYLEDRFGNRYPYGILGVASGPATRVTLGPIEALAEGGRQTVSMIQSIFITLGQMVMGIRSIEEVGGPLRIVTMTGDAAAQGLENWIWFLALISINLGVVNLLPIPVLDGGHLMFYAIEALKGSPLSQRAQELGYMAGLALMLLFMVVVTLNDLQSMAL</sequence>
<evidence type="ECO:0000256" key="3">
    <source>
        <dbReference type="ARBA" id="ARBA00007931"/>
    </source>
</evidence>
<dbReference type="Gene3D" id="2.30.42.10">
    <property type="match status" value="1"/>
</dbReference>
<keyword evidence="7 11" id="KW-0862">Zinc</keyword>
<dbReference type="FunCoup" id="A0A3M0CGQ4">
    <property type="interactions" value="437"/>
</dbReference>
<feature type="transmembrane region" description="Helical" evidence="11">
    <location>
        <begin position="295"/>
        <end position="317"/>
    </location>
</feature>
<dbReference type="GO" id="GO:0004222">
    <property type="term" value="F:metalloendopeptidase activity"/>
    <property type="evidence" value="ECO:0007669"/>
    <property type="project" value="InterPro"/>
</dbReference>
<organism evidence="13 14">
    <name type="scientific">Eilatimonas milleporae</name>
    <dbReference type="NCBI Taxonomy" id="911205"/>
    <lineage>
        <taxon>Bacteria</taxon>
        <taxon>Pseudomonadati</taxon>
        <taxon>Pseudomonadota</taxon>
        <taxon>Alphaproteobacteria</taxon>
        <taxon>Kordiimonadales</taxon>
        <taxon>Kordiimonadaceae</taxon>
        <taxon>Eilatimonas</taxon>
    </lineage>
</organism>
<dbReference type="InterPro" id="IPR041489">
    <property type="entry name" value="PDZ_6"/>
</dbReference>
<dbReference type="GO" id="GO:0046872">
    <property type="term" value="F:metal ion binding"/>
    <property type="evidence" value="ECO:0007669"/>
    <property type="project" value="UniProtKB-KW"/>
</dbReference>
<dbReference type="SUPFAM" id="SSF50156">
    <property type="entry name" value="PDZ domain-like"/>
    <property type="match status" value="1"/>
</dbReference>
<evidence type="ECO:0000256" key="5">
    <source>
        <dbReference type="ARBA" id="ARBA00022692"/>
    </source>
</evidence>
<evidence type="ECO:0000256" key="4">
    <source>
        <dbReference type="ARBA" id="ARBA00022670"/>
    </source>
</evidence>
<gene>
    <name evidence="13" type="ORF">BXY39_1452</name>
</gene>
<dbReference type="CDD" id="cd23081">
    <property type="entry name" value="cpPDZ_EcRseP-like"/>
    <property type="match status" value="1"/>
</dbReference>
<feature type="transmembrane region" description="Helical" evidence="11">
    <location>
        <begin position="6"/>
        <end position="25"/>
    </location>
</feature>
<evidence type="ECO:0000259" key="12">
    <source>
        <dbReference type="PROSITE" id="PS50106"/>
    </source>
</evidence>
<dbReference type="Proteomes" id="UP000271227">
    <property type="component" value="Unassembled WGS sequence"/>
</dbReference>
<dbReference type="InParanoid" id="A0A3M0CGQ4"/>
<evidence type="ECO:0000256" key="10">
    <source>
        <dbReference type="ARBA" id="ARBA00023136"/>
    </source>
</evidence>
<dbReference type="InterPro" id="IPR008915">
    <property type="entry name" value="Peptidase_M50"/>
</dbReference>